<evidence type="ECO:0000313" key="3">
    <source>
        <dbReference type="Proteomes" id="UP000198281"/>
    </source>
</evidence>
<gene>
    <name evidence="2" type="ORF">SAMN06295912_13533</name>
</gene>
<dbReference type="Pfam" id="PF04860">
    <property type="entry name" value="Phage_portal"/>
    <property type="match status" value="1"/>
</dbReference>
<proteinExistence type="predicted"/>
<dbReference type="NCBIfam" id="TIGR01537">
    <property type="entry name" value="portal_HK97"/>
    <property type="match status" value="1"/>
</dbReference>
<accession>A0A239JK48</accession>
<sequence length="453" mass="49689">MDRSSSTFNGYRLGARAAAAAAGIAPPVNALDSEKVMSGDVPAMLEWFGGGARAAGVTVTPETAMRMSTVWRCVTLISGGIMSLPLRVFRRTDNGGQERADDHPLARLLRDAPNDDMSGPEMVELATMAVMLQGNAYVLIRQSRNGTVTGLDFYQPLQVSPFRSGGRTWYRFTNLDGSQEVHDADYVIHWRGPGRGSDGIRALSPIGYHAQTIGVGLATRDYTATQFERGLLTNDYFTLPDGITPAQKEEFRQWLEARAQGVANANKPLILQGGAEWKRNAYTARDAQLLELLQYSSLDVARIFGVPGFMIGDMEKSTSWGTGIEHQGIGFVRYTLRPHLRRFAAELNRKLFPPVGNRRSEYFIEFEVDGLMEGDSKSQGEYFRIALGGNQLPGFMSVNEVRRLKNLPPIPGGDTVYVPPPPAPPDHNGGPPLDDDDPGTDPDDPEEETDDEP</sequence>
<dbReference type="InterPro" id="IPR006427">
    <property type="entry name" value="Portal_HK97"/>
</dbReference>
<dbReference type="EMBL" id="FZOS01000035">
    <property type="protein sequence ID" value="SNT05952.1"/>
    <property type="molecule type" value="Genomic_DNA"/>
</dbReference>
<name>A0A239JK48_9SPHN</name>
<dbReference type="AlphaFoldDB" id="A0A239JK48"/>
<protein>
    <submittedName>
        <fullName evidence="2">Phage portal protein, HK97 family</fullName>
    </submittedName>
</protein>
<feature type="compositionally biased region" description="Acidic residues" evidence="1">
    <location>
        <begin position="433"/>
        <end position="453"/>
    </location>
</feature>
<dbReference type="Proteomes" id="UP000198281">
    <property type="component" value="Unassembled WGS sequence"/>
</dbReference>
<feature type="region of interest" description="Disordered" evidence="1">
    <location>
        <begin position="406"/>
        <end position="453"/>
    </location>
</feature>
<organism evidence="2 3">
    <name type="scientific">Edaphosphingomonas laterariae</name>
    <dbReference type="NCBI Taxonomy" id="861865"/>
    <lineage>
        <taxon>Bacteria</taxon>
        <taxon>Pseudomonadati</taxon>
        <taxon>Pseudomonadota</taxon>
        <taxon>Alphaproteobacteria</taxon>
        <taxon>Sphingomonadales</taxon>
        <taxon>Rhizorhabdaceae</taxon>
        <taxon>Edaphosphingomonas</taxon>
    </lineage>
</organism>
<reference evidence="3" key="1">
    <citation type="submission" date="2017-06" db="EMBL/GenBank/DDBJ databases">
        <authorList>
            <person name="Varghese N."/>
            <person name="Submissions S."/>
        </authorList>
    </citation>
    <scope>NUCLEOTIDE SEQUENCE [LARGE SCALE GENOMIC DNA]</scope>
    <source>
        <strain evidence="3">LNB2</strain>
    </source>
</reference>
<dbReference type="InterPro" id="IPR006944">
    <property type="entry name" value="Phage/GTA_portal"/>
</dbReference>
<evidence type="ECO:0000313" key="2">
    <source>
        <dbReference type="EMBL" id="SNT05952.1"/>
    </source>
</evidence>
<evidence type="ECO:0000256" key="1">
    <source>
        <dbReference type="SAM" id="MobiDB-lite"/>
    </source>
</evidence>
<keyword evidence="3" id="KW-1185">Reference proteome</keyword>